<reference evidence="1 2" key="1">
    <citation type="submission" date="2023-06" db="EMBL/GenBank/DDBJ databases">
        <title>Sporosarcina sp. nov., isolated from Korean traditional fermented seafood 'Jeotgal'.</title>
        <authorList>
            <person name="Yang A.I."/>
            <person name="Shin N.-R."/>
        </authorList>
    </citation>
    <scope>NUCLEOTIDE SEQUENCE [LARGE SCALE GENOMIC DNA]</scope>
    <source>
        <strain evidence="1 2">KCTC13119</strain>
    </source>
</reference>
<gene>
    <name evidence="1" type="ORF">QT711_13165</name>
</gene>
<dbReference type="PROSITE" id="PS51257">
    <property type="entry name" value="PROKAR_LIPOPROTEIN"/>
    <property type="match status" value="1"/>
</dbReference>
<protein>
    <recommendedName>
        <fullName evidence="3">Lipoprotein</fullName>
    </recommendedName>
</protein>
<name>A0ABU4GAY4_9BACL</name>
<organism evidence="1 2">
    <name type="scientific">Sporosarcina saromensis</name>
    <dbReference type="NCBI Taxonomy" id="359365"/>
    <lineage>
        <taxon>Bacteria</taxon>
        <taxon>Bacillati</taxon>
        <taxon>Bacillota</taxon>
        <taxon>Bacilli</taxon>
        <taxon>Bacillales</taxon>
        <taxon>Caryophanaceae</taxon>
        <taxon>Sporosarcina</taxon>
    </lineage>
</organism>
<dbReference type="Proteomes" id="UP001282284">
    <property type="component" value="Unassembled WGS sequence"/>
</dbReference>
<accession>A0ABU4GAY4</accession>
<sequence>MKKWLLLSATLFLVGCAEDKKELPKDAEVETTISLKPVIDVSINNFGAWAYYDKYCWEDAEKQCALKPTLPSEFLEREHVNHVEPGETISFRFSIPLDDWDFPQPDSFIAYIQDGEEMKPIEVNEKTVQAPETPGKHYMSVKAIWDGEVKGEAIYAFSLYIKE</sequence>
<keyword evidence="2" id="KW-1185">Reference proteome</keyword>
<dbReference type="EMBL" id="JAUBDI010000013">
    <property type="protein sequence ID" value="MDW0114140.1"/>
    <property type="molecule type" value="Genomic_DNA"/>
</dbReference>
<evidence type="ECO:0008006" key="3">
    <source>
        <dbReference type="Google" id="ProtNLM"/>
    </source>
</evidence>
<evidence type="ECO:0000313" key="1">
    <source>
        <dbReference type="EMBL" id="MDW0114140.1"/>
    </source>
</evidence>
<dbReference type="RefSeq" id="WP_317944961.1">
    <property type="nucleotide sequence ID" value="NZ_JAUBDI010000013.1"/>
</dbReference>
<evidence type="ECO:0000313" key="2">
    <source>
        <dbReference type="Proteomes" id="UP001282284"/>
    </source>
</evidence>
<comment type="caution">
    <text evidence="1">The sequence shown here is derived from an EMBL/GenBank/DDBJ whole genome shotgun (WGS) entry which is preliminary data.</text>
</comment>
<proteinExistence type="predicted"/>